<evidence type="ECO:0000313" key="4">
    <source>
        <dbReference type="Proteomes" id="UP001196068"/>
    </source>
</evidence>
<dbReference type="GO" id="GO:0051015">
    <property type="term" value="F:actin filament binding"/>
    <property type="evidence" value="ECO:0007669"/>
    <property type="project" value="TreeGrafter"/>
</dbReference>
<dbReference type="Pfam" id="PF00596">
    <property type="entry name" value="Aldolase_II"/>
    <property type="match status" value="1"/>
</dbReference>
<dbReference type="InterPro" id="IPR001303">
    <property type="entry name" value="Aldolase_II/adducin_N"/>
</dbReference>
<comment type="caution">
    <text evidence="3">The sequence shown here is derived from an EMBL/GenBank/DDBJ whole genome shotgun (WGS) entry which is preliminary data.</text>
</comment>
<dbReference type="Proteomes" id="UP001196068">
    <property type="component" value="Unassembled WGS sequence"/>
</dbReference>
<dbReference type="SUPFAM" id="SSF53639">
    <property type="entry name" value="AraD/HMP-PK domain-like"/>
    <property type="match status" value="1"/>
</dbReference>
<comment type="similarity">
    <text evidence="1">Belongs to the aldolase class II family.</text>
</comment>
<dbReference type="GO" id="GO:0005856">
    <property type="term" value="C:cytoskeleton"/>
    <property type="evidence" value="ECO:0007669"/>
    <property type="project" value="TreeGrafter"/>
</dbReference>
<evidence type="ECO:0000259" key="2">
    <source>
        <dbReference type="SMART" id="SM01007"/>
    </source>
</evidence>
<proteinExistence type="inferred from homology"/>
<dbReference type="Gene3D" id="3.40.225.10">
    <property type="entry name" value="Class II aldolase/adducin N-terminal domain"/>
    <property type="match status" value="1"/>
</dbReference>
<organism evidence="3 4">
    <name type="scientific">Plastoroseomonas arctica</name>
    <dbReference type="NCBI Taxonomy" id="1509237"/>
    <lineage>
        <taxon>Bacteria</taxon>
        <taxon>Pseudomonadati</taxon>
        <taxon>Pseudomonadota</taxon>
        <taxon>Alphaproteobacteria</taxon>
        <taxon>Acetobacterales</taxon>
        <taxon>Acetobacteraceae</taxon>
        <taxon>Plastoroseomonas</taxon>
    </lineage>
</organism>
<gene>
    <name evidence="3" type="ORF">GXW79_02820</name>
</gene>
<protein>
    <submittedName>
        <fullName evidence="3">Class II aldolase/adducin family protein</fullName>
    </submittedName>
</protein>
<reference evidence="3" key="1">
    <citation type="submission" date="2020-01" db="EMBL/GenBank/DDBJ databases">
        <authorList>
            <person name="Rat A."/>
        </authorList>
    </citation>
    <scope>NUCLEOTIDE SEQUENCE</scope>
    <source>
        <strain evidence="3">LMG 28251</strain>
    </source>
</reference>
<accession>A0AAF1K0I0</accession>
<feature type="domain" description="Class II aldolase/adducin N-terminal" evidence="2">
    <location>
        <begin position="25"/>
        <end position="206"/>
    </location>
</feature>
<reference evidence="3" key="2">
    <citation type="journal article" date="2021" name="Syst. Appl. Microbiol.">
        <title>Roseomonas hellenica sp. nov., isolated from roots of wild-growing Alkanna tinctoria.</title>
        <authorList>
            <person name="Rat A."/>
            <person name="Naranjo H.D."/>
            <person name="Lebbe L."/>
            <person name="Cnockaert M."/>
            <person name="Krigas N."/>
            <person name="Grigoriadou K."/>
            <person name="Maloupa E."/>
            <person name="Willems A."/>
        </authorList>
    </citation>
    <scope>NUCLEOTIDE SEQUENCE</scope>
    <source>
        <strain evidence="3">LMG 28251</strain>
    </source>
</reference>
<dbReference type="EMBL" id="JAAEDH010000002">
    <property type="protein sequence ID" value="MBR0654005.1"/>
    <property type="molecule type" value="Genomic_DNA"/>
</dbReference>
<dbReference type="NCBIfam" id="NF005451">
    <property type="entry name" value="PRK07044.1"/>
    <property type="match status" value="1"/>
</dbReference>
<dbReference type="InterPro" id="IPR036409">
    <property type="entry name" value="Aldolase_II/adducin_N_sf"/>
</dbReference>
<keyword evidence="4" id="KW-1185">Reference proteome</keyword>
<evidence type="ECO:0000313" key="3">
    <source>
        <dbReference type="EMBL" id="MBR0654005.1"/>
    </source>
</evidence>
<dbReference type="InterPro" id="IPR051017">
    <property type="entry name" value="Aldolase-II_Adducin_sf"/>
</dbReference>
<sequence>MAPNYGTEWPSIQDQVSAEEWQARLDLAACYRLVDAFGMQDMIYNHITLRIPGTDHLLINLYGLLYREITATSLAKIDVEGNILWKPDTDYGINKSGYVIHGAIHKAREDVAAVIHTHTRAGMAVASMECGLLPLTQTSMRFVGHLGTHAYEGPAVDLSERERIVADLGEHDALIMKNHGLLTCGATVQQAFNTMYQLELACRAQVDAMVGGTLSVPSKEILEGTAHLYQPGVRRPYGVLEWHALLRLLAAEQRNSGYPPYWV</sequence>
<dbReference type="PANTHER" id="PTHR10672:SF3">
    <property type="entry name" value="PROTEIN HU-LI TAI SHAO"/>
    <property type="match status" value="1"/>
</dbReference>
<name>A0AAF1K0I0_9PROT</name>
<evidence type="ECO:0000256" key="1">
    <source>
        <dbReference type="ARBA" id="ARBA00037961"/>
    </source>
</evidence>
<dbReference type="SMART" id="SM01007">
    <property type="entry name" value="Aldolase_II"/>
    <property type="match status" value="1"/>
</dbReference>
<dbReference type="AlphaFoldDB" id="A0AAF1K0I0"/>
<dbReference type="PANTHER" id="PTHR10672">
    <property type="entry name" value="ADDUCIN"/>
    <property type="match status" value="1"/>
</dbReference>